<keyword evidence="1" id="KW-0732">Signal</keyword>
<reference evidence="2 3" key="1">
    <citation type="submission" date="2018-06" db="EMBL/GenBank/DDBJ databases">
        <authorList>
            <consortium name="Pathogen Informatics"/>
            <person name="Doyle S."/>
        </authorList>
    </citation>
    <scope>NUCLEOTIDE SEQUENCE [LARGE SCALE GENOMIC DNA]</scope>
    <source>
        <strain evidence="2 3">NCTC13292</strain>
    </source>
</reference>
<dbReference type="NCBIfam" id="TIGR02743">
    <property type="entry name" value="TraW"/>
    <property type="match status" value="1"/>
</dbReference>
<dbReference type="Proteomes" id="UP000254677">
    <property type="component" value="Unassembled WGS sequence"/>
</dbReference>
<dbReference type="RefSeq" id="WP_115220531.1">
    <property type="nucleotide sequence ID" value="NZ_UGOA01000001.1"/>
</dbReference>
<dbReference type="EMBL" id="UGOA01000001">
    <property type="protein sequence ID" value="STX41114.1"/>
    <property type="molecule type" value="Genomic_DNA"/>
</dbReference>
<feature type="signal peptide" evidence="1">
    <location>
        <begin position="1"/>
        <end position="19"/>
    </location>
</feature>
<dbReference type="OrthoDB" id="7171737at2"/>
<evidence type="ECO:0000256" key="1">
    <source>
        <dbReference type="SAM" id="SignalP"/>
    </source>
</evidence>
<accession>A0A378J045</accession>
<dbReference type="AlphaFoldDB" id="A0A378J045"/>
<evidence type="ECO:0000313" key="3">
    <source>
        <dbReference type="Proteomes" id="UP000254677"/>
    </source>
</evidence>
<keyword evidence="3" id="KW-1185">Reference proteome</keyword>
<organism evidence="2 3">
    <name type="scientific">Legionella donaldsonii</name>
    <dbReference type="NCBI Taxonomy" id="45060"/>
    <lineage>
        <taxon>Bacteria</taxon>
        <taxon>Pseudomonadati</taxon>
        <taxon>Pseudomonadota</taxon>
        <taxon>Gammaproteobacteria</taxon>
        <taxon>Legionellales</taxon>
        <taxon>Legionellaceae</taxon>
        <taxon>Legionella</taxon>
    </lineage>
</organism>
<sequence length="208" mass="23421">MKELALTMMLCLSAGLLQAKSFGIYGAVFPIAEESFLHLIESRLKKLVATGEWDSFNQQWRAEVSRQVLKPTPLNLPRAQKTRIHHWRPALRLTQPIRDLSGRLIYPAGTTVNALKELPAYQPCWLFFNNEDVVQRRWALKVMPTCTNPKLILTGGAIDEAESIFKTAIYFDQAGRITTKLSIQSVPAKVTRDGNDLLIEEFAIQGGL</sequence>
<proteinExistence type="predicted"/>
<gene>
    <name evidence="2" type="primary">traW</name>
    <name evidence="2" type="ORF">NCTC13292_00723</name>
</gene>
<name>A0A378J045_9GAMM</name>
<protein>
    <submittedName>
        <fullName evidence="2">Type-F conjugative transfer system protein</fullName>
    </submittedName>
</protein>
<evidence type="ECO:0000313" key="2">
    <source>
        <dbReference type="EMBL" id="STX41114.1"/>
    </source>
</evidence>
<feature type="chain" id="PRO_5016945328" evidence="1">
    <location>
        <begin position="20"/>
        <end position="208"/>
    </location>
</feature>
<dbReference type="InterPro" id="IPR014114">
    <property type="entry name" value="TraW"/>
</dbReference>